<keyword evidence="1 3" id="KW-0489">Methyltransferase</keyword>
<evidence type="ECO:0000313" key="4">
    <source>
        <dbReference type="Proteomes" id="UP001057375"/>
    </source>
</evidence>
<keyword evidence="2" id="KW-0808">Transferase</keyword>
<proteinExistence type="predicted"/>
<comment type="caution">
    <text evidence="3">The sequence shown here is derived from an EMBL/GenBank/DDBJ whole genome shotgun (WGS) entry which is preliminary data.</text>
</comment>
<organism evidence="3 4">
    <name type="scientific">Aduncisulcus paluster</name>
    <dbReference type="NCBI Taxonomy" id="2918883"/>
    <lineage>
        <taxon>Eukaryota</taxon>
        <taxon>Metamonada</taxon>
        <taxon>Carpediemonas-like organisms</taxon>
        <taxon>Aduncisulcus</taxon>
    </lineage>
</organism>
<dbReference type="GO" id="GO:0032259">
    <property type="term" value="P:methylation"/>
    <property type="evidence" value="ECO:0007669"/>
    <property type="project" value="UniProtKB-KW"/>
</dbReference>
<evidence type="ECO:0000256" key="1">
    <source>
        <dbReference type="ARBA" id="ARBA00022603"/>
    </source>
</evidence>
<dbReference type="GO" id="GO:0008168">
    <property type="term" value="F:methyltransferase activity"/>
    <property type="evidence" value="ECO:0007669"/>
    <property type="project" value="UniProtKB-KW"/>
</dbReference>
<protein>
    <submittedName>
        <fullName evidence="3">Methyltransferase Ppm1/Ppm2/Tcmp like protein</fullName>
    </submittedName>
</protein>
<dbReference type="SUPFAM" id="SSF53335">
    <property type="entry name" value="S-adenosyl-L-methionine-dependent methyltransferases"/>
    <property type="match status" value="1"/>
</dbReference>
<reference evidence="3" key="1">
    <citation type="submission" date="2022-03" db="EMBL/GenBank/DDBJ databases">
        <title>Draft genome sequence of Aduncisulcus paluster, a free-living microaerophilic Fornicata.</title>
        <authorList>
            <person name="Yuyama I."/>
            <person name="Kume K."/>
            <person name="Tamura T."/>
            <person name="Inagaki Y."/>
            <person name="Hashimoto T."/>
        </authorList>
    </citation>
    <scope>NUCLEOTIDE SEQUENCE</scope>
    <source>
        <strain evidence="3">NY0171</strain>
    </source>
</reference>
<evidence type="ECO:0000313" key="3">
    <source>
        <dbReference type="EMBL" id="GKT32368.1"/>
    </source>
</evidence>
<dbReference type="Gene3D" id="3.40.50.150">
    <property type="entry name" value="Vaccinia Virus protein VP39"/>
    <property type="match status" value="1"/>
</dbReference>
<dbReference type="PANTHER" id="PTHR43619:SF2">
    <property type="entry name" value="S-ADENOSYL-L-METHIONINE-DEPENDENT METHYLTRANSFERASES SUPERFAMILY PROTEIN"/>
    <property type="match status" value="1"/>
</dbReference>
<dbReference type="PANTHER" id="PTHR43619">
    <property type="entry name" value="S-ADENOSYL-L-METHIONINE-DEPENDENT METHYLTRANSFERASE YKTD-RELATED"/>
    <property type="match status" value="1"/>
</dbReference>
<dbReference type="InterPro" id="IPR029063">
    <property type="entry name" value="SAM-dependent_MTases_sf"/>
</dbReference>
<dbReference type="InterPro" id="IPR007213">
    <property type="entry name" value="Ppm1/Ppm2/Tcmp"/>
</dbReference>
<name>A0ABQ5KLJ8_9EUKA</name>
<dbReference type="Pfam" id="PF04072">
    <property type="entry name" value="LCM"/>
    <property type="match status" value="1"/>
</dbReference>
<evidence type="ECO:0000256" key="2">
    <source>
        <dbReference type="ARBA" id="ARBA00022679"/>
    </source>
</evidence>
<sequence>MKSIVNPSGFASVSLTSLYLAAERARESAHPQALINDPMASYLAEGKGFEILKQVMSFSEHSQLVPWTGIRTKELDEYVSDCIIDKGISQVVILACGCDTRPFRLKFPDSVAQNVSWFLTDLSPVVSEVSGAISSKLAESGELLCQNFKKVEYHPLDLRETASWENFVSTSGFDSSLPSIVVLEGLLEYIPYPGVCNIMNNARSFLMCEGSFICGTATNMATIKPHPAAVPLVNLMQFFKDMGAEPVFGTNDPLADILCSNGFEATHMICSCDKEIVEPILRGSEEVIAQLKRFLRTKEEGITEIVSYIPMNFLWFGGKGITKKEIEKEEP</sequence>
<keyword evidence="4" id="KW-1185">Reference proteome</keyword>
<dbReference type="Proteomes" id="UP001057375">
    <property type="component" value="Unassembled WGS sequence"/>
</dbReference>
<accession>A0ABQ5KLJ8</accession>
<dbReference type="EMBL" id="BQXS01009977">
    <property type="protein sequence ID" value="GKT32368.1"/>
    <property type="molecule type" value="Genomic_DNA"/>
</dbReference>
<gene>
    <name evidence="3" type="ORF">ADUPG1_006543</name>
</gene>